<dbReference type="Gene3D" id="2.70.98.10">
    <property type="match status" value="1"/>
</dbReference>
<evidence type="ECO:0000256" key="5">
    <source>
        <dbReference type="PIRNR" id="PIRNR016020"/>
    </source>
</evidence>
<accession>A0A066VBJ0</accession>
<gene>
    <name evidence="7" type="ORF">K437DRAFT_259726</name>
</gene>
<dbReference type="GO" id="GO:0005975">
    <property type="term" value="P:carbohydrate metabolic process"/>
    <property type="evidence" value="ECO:0007669"/>
    <property type="project" value="InterPro"/>
</dbReference>
<evidence type="ECO:0000256" key="2">
    <source>
        <dbReference type="ARBA" id="ARBA00005866"/>
    </source>
</evidence>
<name>A0A066VBJ0_TILAU</name>
<dbReference type="EMBL" id="JMSN01000134">
    <property type="protein sequence ID" value="KDN37668.1"/>
    <property type="molecule type" value="Genomic_DNA"/>
</dbReference>
<comment type="function">
    <text evidence="5">Catalyzes the interconversion between the alpha and beta anomers from at least three hexose 6-phosphate sugars (Glc6P, Gal6P, and Man6P).</text>
</comment>
<dbReference type="STRING" id="1037660.A0A066VBJ0"/>
<evidence type="ECO:0000256" key="3">
    <source>
        <dbReference type="ARBA" id="ARBA00012083"/>
    </source>
</evidence>
<dbReference type="GO" id="GO:0047938">
    <property type="term" value="F:glucose-6-phosphate 1-epimerase activity"/>
    <property type="evidence" value="ECO:0007669"/>
    <property type="project" value="UniProtKB-UniRule"/>
</dbReference>
<proteinExistence type="inferred from homology"/>
<dbReference type="PANTHER" id="PTHR11122:SF13">
    <property type="entry name" value="GLUCOSE-6-PHOSPHATE 1-EPIMERASE"/>
    <property type="match status" value="1"/>
</dbReference>
<dbReference type="Pfam" id="PF01263">
    <property type="entry name" value="Aldose_epim"/>
    <property type="match status" value="1"/>
</dbReference>
<dbReference type="PIRSF" id="PIRSF016020">
    <property type="entry name" value="PHexose_mutarotase"/>
    <property type="match status" value="1"/>
</dbReference>
<dbReference type="OMA" id="TQALHSY"/>
<dbReference type="GeneID" id="25265355"/>
<dbReference type="RefSeq" id="XP_013240447.1">
    <property type="nucleotide sequence ID" value="XM_013384993.1"/>
</dbReference>
<evidence type="ECO:0000313" key="7">
    <source>
        <dbReference type="EMBL" id="KDN37668.1"/>
    </source>
</evidence>
<evidence type="ECO:0000256" key="1">
    <source>
        <dbReference type="ARBA" id="ARBA00001096"/>
    </source>
</evidence>
<comment type="caution">
    <text evidence="7">The sequence shown here is derived from an EMBL/GenBank/DDBJ whole genome shotgun (WGS) entry which is preliminary data.</text>
</comment>
<evidence type="ECO:0000256" key="4">
    <source>
        <dbReference type="ARBA" id="ARBA00023235"/>
    </source>
</evidence>
<dbReference type="EC" id="5.1.3.15" evidence="3 5"/>
<dbReference type="PANTHER" id="PTHR11122">
    <property type="entry name" value="APOSPORY-ASSOCIATED PROTEIN C-RELATED"/>
    <property type="match status" value="1"/>
</dbReference>
<keyword evidence="8" id="KW-1185">Reference proteome</keyword>
<evidence type="ECO:0000313" key="8">
    <source>
        <dbReference type="Proteomes" id="UP000027361"/>
    </source>
</evidence>
<dbReference type="InterPro" id="IPR008183">
    <property type="entry name" value="Aldose_1/G6P_1-epimerase"/>
</dbReference>
<comment type="catalytic activity">
    <reaction evidence="1">
        <text>alpha-D-glucose 6-phosphate = beta-D-glucose 6-phosphate</text>
        <dbReference type="Rhea" id="RHEA:16249"/>
        <dbReference type="ChEBI" id="CHEBI:58225"/>
        <dbReference type="ChEBI" id="CHEBI:58247"/>
        <dbReference type="EC" id="5.1.3.15"/>
    </reaction>
</comment>
<dbReference type="SUPFAM" id="SSF74650">
    <property type="entry name" value="Galactose mutarotase-like"/>
    <property type="match status" value="1"/>
</dbReference>
<feature type="active site" evidence="6">
    <location>
        <position position="273"/>
    </location>
</feature>
<organism evidence="7 8">
    <name type="scientific">Tilletiaria anomala (strain ATCC 24038 / CBS 436.72 / UBC 951)</name>
    <dbReference type="NCBI Taxonomy" id="1037660"/>
    <lineage>
        <taxon>Eukaryota</taxon>
        <taxon>Fungi</taxon>
        <taxon>Dikarya</taxon>
        <taxon>Basidiomycota</taxon>
        <taxon>Ustilaginomycotina</taxon>
        <taxon>Exobasidiomycetes</taxon>
        <taxon>Georgefischeriales</taxon>
        <taxon>Tilletiariaceae</taxon>
        <taxon>Tilletiaria</taxon>
    </lineage>
</organism>
<dbReference type="InterPro" id="IPR025532">
    <property type="entry name" value="G6P_1-epimerase"/>
</dbReference>
<keyword evidence="4 5" id="KW-0413">Isomerase</keyword>
<feature type="active site" evidence="6">
    <location>
        <position position="166"/>
    </location>
</feature>
<dbReference type="GO" id="GO:0005737">
    <property type="term" value="C:cytoplasm"/>
    <property type="evidence" value="ECO:0007669"/>
    <property type="project" value="TreeGrafter"/>
</dbReference>
<dbReference type="GO" id="GO:0030246">
    <property type="term" value="F:carbohydrate binding"/>
    <property type="evidence" value="ECO:0007669"/>
    <property type="project" value="UniProtKB-UniRule"/>
</dbReference>
<dbReference type="Proteomes" id="UP000027361">
    <property type="component" value="Unassembled WGS sequence"/>
</dbReference>
<sequence length="304" mass="33027">MSRDEQVGKVTLTTPSGRSSVEVLQYGATVISWKYDGAEQLFLSRQSPLDGSAAIRGGIPIIFPVFGSPSEYEDHAGLEKLPKHGFARTAEWKVIEGRVDKEVTASCVLELNSVDYKEIRDAYQWPVHLEYHIRLSDSPASLECSLKVKHLAGSSTMPARFHVLLHNYIAVGDATQAGVSGLKGVTYVDKNASKARVAESSDPILLHGQASDRVYQGGAPDVALLYNDGSGRQLVVSRSETLQDTTLWNPAEAAAKGLKDLHEGGWREYICIEPGSVAALNELPAGQEWVGTQQLRIVEGKSKV</sequence>
<evidence type="ECO:0000256" key="6">
    <source>
        <dbReference type="PIRSR" id="PIRSR016020-1"/>
    </source>
</evidence>
<comment type="similarity">
    <text evidence="2 5">Belongs to the glucose-6-phosphate 1-epimerase family.</text>
</comment>
<reference evidence="7 8" key="1">
    <citation type="submission" date="2014-05" db="EMBL/GenBank/DDBJ databases">
        <title>Draft genome sequence of a rare smut relative, Tilletiaria anomala UBC 951.</title>
        <authorList>
            <consortium name="DOE Joint Genome Institute"/>
            <person name="Toome M."/>
            <person name="Kuo A."/>
            <person name="Henrissat B."/>
            <person name="Lipzen A."/>
            <person name="Tritt A."/>
            <person name="Yoshinaga Y."/>
            <person name="Zane M."/>
            <person name="Barry K."/>
            <person name="Grigoriev I.V."/>
            <person name="Spatafora J.W."/>
            <person name="Aimea M.C."/>
        </authorList>
    </citation>
    <scope>NUCLEOTIDE SEQUENCE [LARGE SCALE GENOMIC DNA]</scope>
    <source>
        <strain evidence="7 8">UBC 951</strain>
    </source>
</reference>
<dbReference type="HOGENOM" id="CLU_048345_1_0_1"/>
<protein>
    <recommendedName>
        <fullName evidence="3 5">Glucose-6-phosphate 1-epimerase</fullName>
        <ecNumber evidence="3 5">5.1.3.15</ecNumber>
    </recommendedName>
</protein>
<dbReference type="AlphaFoldDB" id="A0A066VBJ0"/>
<dbReference type="OrthoDB" id="1659429at2759"/>
<dbReference type="InterPro" id="IPR011013">
    <property type="entry name" value="Gal_mutarotase_sf_dom"/>
</dbReference>
<dbReference type="InterPro" id="IPR014718">
    <property type="entry name" value="GH-type_carb-bd"/>
</dbReference>
<dbReference type="InParanoid" id="A0A066VBJ0"/>